<proteinExistence type="predicted"/>
<feature type="transmembrane region" description="Helical" evidence="1">
    <location>
        <begin position="118"/>
        <end position="136"/>
    </location>
</feature>
<reference evidence="3" key="1">
    <citation type="submission" date="2015-07" db="EMBL/GenBank/DDBJ databases">
        <authorList>
            <person name="Rodrigo-Torres Lidia"/>
            <person name="Arahal R.David."/>
        </authorList>
    </citation>
    <scope>NUCLEOTIDE SEQUENCE [LARGE SCALE GENOMIC DNA]</scope>
    <source>
        <strain evidence="3">CECT 4801</strain>
    </source>
</reference>
<feature type="transmembrane region" description="Helical" evidence="1">
    <location>
        <begin position="12"/>
        <end position="30"/>
    </location>
</feature>
<keyword evidence="3" id="KW-1185">Reference proteome</keyword>
<feature type="transmembrane region" description="Helical" evidence="1">
    <location>
        <begin position="148"/>
        <end position="170"/>
    </location>
</feature>
<feature type="transmembrane region" description="Helical" evidence="1">
    <location>
        <begin position="50"/>
        <end position="68"/>
    </location>
</feature>
<accession>A0A0M6XY91</accession>
<dbReference type="AlphaFoldDB" id="A0A0M6XY91"/>
<sequence length="291" mass="32685">MTRNNNQDLDKTVYHQVIGCSLLLVILFGLGHNVYLSSGDPFSGPKPSTHPITALGFLILAGAIFFRLQWARSVWLRGTLCCLMILLSGLRIAEALFPDQITLFADSWLSHSLESINMYGRFSIETALFLFCCFSFELSQERHTVVRLLLVSVCLAVLSFGFAETVYAFFLWGNELSMITQFGMWLVSVDLLVQMRNQAPFQSVMQPGRSNFYRQFTALALYLLPMIIGTVVLHKMQISPSEQAPFELFFAGTSCLLLGVVLMLGTYLDRKKPPENAWSAPSSGRNGKRDR</sequence>
<keyword evidence="1" id="KW-1133">Transmembrane helix</keyword>
<evidence type="ECO:0000313" key="3">
    <source>
        <dbReference type="Proteomes" id="UP000048926"/>
    </source>
</evidence>
<dbReference type="EMBL" id="CXST01000001">
    <property type="protein sequence ID" value="CTQ42821.1"/>
    <property type="molecule type" value="Genomic_DNA"/>
</dbReference>
<organism evidence="2 3">
    <name type="scientific">Roseibium aggregatum</name>
    <dbReference type="NCBI Taxonomy" id="187304"/>
    <lineage>
        <taxon>Bacteria</taxon>
        <taxon>Pseudomonadati</taxon>
        <taxon>Pseudomonadota</taxon>
        <taxon>Alphaproteobacteria</taxon>
        <taxon>Hyphomicrobiales</taxon>
        <taxon>Stappiaceae</taxon>
        <taxon>Roseibium</taxon>
    </lineage>
</organism>
<protein>
    <submittedName>
        <fullName evidence="2">Uncharacterized protein</fullName>
    </submittedName>
</protein>
<evidence type="ECO:0000313" key="2">
    <source>
        <dbReference type="EMBL" id="CTQ42821.1"/>
    </source>
</evidence>
<evidence type="ECO:0000256" key="1">
    <source>
        <dbReference type="SAM" id="Phobius"/>
    </source>
</evidence>
<dbReference type="Proteomes" id="UP000048926">
    <property type="component" value="Unassembled WGS sequence"/>
</dbReference>
<dbReference type="OrthoDB" id="7675603at2"/>
<dbReference type="RefSeq" id="WP_023001034.1">
    <property type="nucleotide sequence ID" value="NZ_CP087156.1"/>
</dbReference>
<feature type="transmembrane region" description="Helical" evidence="1">
    <location>
        <begin position="216"/>
        <end position="236"/>
    </location>
</feature>
<gene>
    <name evidence="2" type="ORF">LAL4801_01258</name>
</gene>
<keyword evidence="1" id="KW-0812">Transmembrane</keyword>
<name>A0A0M6XY91_9HYPH</name>
<feature type="transmembrane region" description="Helical" evidence="1">
    <location>
        <begin position="80"/>
        <end position="98"/>
    </location>
</feature>
<keyword evidence="1" id="KW-0472">Membrane</keyword>
<feature type="transmembrane region" description="Helical" evidence="1">
    <location>
        <begin position="248"/>
        <end position="268"/>
    </location>
</feature>